<keyword evidence="3" id="KW-1133">Transmembrane helix</keyword>
<dbReference type="InterPro" id="IPR052016">
    <property type="entry name" value="Bact_Sigma-Reg"/>
</dbReference>
<dbReference type="RefSeq" id="WP_345269409.1">
    <property type="nucleotide sequence ID" value="NZ_BAABIM010000004.1"/>
</dbReference>
<accession>A0ABP8WX34</accession>
<dbReference type="PANTHER" id="PTHR43156">
    <property type="entry name" value="STAGE II SPORULATION PROTEIN E-RELATED"/>
    <property type="match status" value="1"/>
</dbReference>
<keyword evidence="1" id="KW-0378">Hydrolase</keyword>
<dbReference type="Gene3D" id="3.60.40.10">
    <property type="entry name" value="PPM-type phosphatase domain"/>
    <property type="match status" value="1"/>
</dbReference>
<feature type="transmembrane region" description="Helical" evidence="3">
    <location>
        <begin position="60"/>
        <end position="79"/>
    </location>
</feature>
<keyword evidence="3" id="KW-0812">Transmembrane</keyword>
<proteinExistence type="predicted"/>
<organism evidence="5 6">
    <name type="scientific">Nocardioides nanhaiensis</name>
    <dbReference type="NCBI Taxonomy" id="1476871"/>
    <lineage>
        <taxon>Bacteria</taxon>
        <taxon>Bacillati</taxon>
        <taxon>Actinomycetota</taxon>
        <taxon>Actinomycetes</taxon>
        <taxon>Propionibacteriales</taxon>
        <taxon>Nocardioidaceae</taxon>
        <taxon>Nocardioides</taxon>
    </lineage>
</organism>
<sequence length="393" mass="41850">MTTDHTTRPLDAREEPGHRPARPAGRAPLAQRVRGGGARPPVRRPTLGHRRRALLREHRAGLLLALATVGLTLLVVVYTERMPTTALMVPLLVGSLLLGPRTLPWFVVVVMACVTVQIAVQPEVTYRIAAATVVQFLMGLIVLVSALRRARLGVAGVRGESMFVDLRDRILTQGRVPALPEPWDVQTALRSAGGTPFAGDFVVATTLEAGLRLELVVVDVSGKGEQAGTRALLLSGAFGGLLGALPSDRFLPAANDYLLRQGWDEGFATAVHLSLDLATGDYEVRTAGHPPALHRLSGSGRWQVLRCEGPVLGVLEAAEYPPVRGRLGSGDAVLLYTDGMVEEPRRDIDLGIDALQGAAEAMLRGGTTGAAGRLADALGSPEDDRAVVLVHRR</sequence>
<dbReference type="InterPro" id="IPR001932">
    <property type="entry name" value="PPM-type_phosphatase-like_dom"/>
</dbReference>
<name>A0ABP8WX34_9ACTN</name>
<keyword evidence="3" id="KW-0472">Membrane</keyword>
<dbReference type="SMART" id="SM00331">
    <property type="entry name" value="PP2C_SIG"/>
    <property type="match status" value="1"/>
</dbReference>
<evidence type="ECO:0000256" key="3">
    <source>
        <dbReference type="SAM" id="Phobius"/>
    </source>
</evidence>
<gene>
    <name evidence="5" type="ORF">GCM10023226_38060</name>
</gene>
<dbReference type="PANTHER" id="PTHR43156:SF2">
    <property type="entry name" value="STAGE II SPORULATION PROTEIN E"/>
    <property type="match status" value="1"/>
</dbReference>
<evidence type="ECO:0000313" key="5">
    <source>
        <dbReference type="EMBL" id="GAA4696048.1"/>
    </source>
</evidence>
<reference evidence="6" key="1">
    <citation type="journal article" date="2019" name="Int. J. Syst. Evol. Microbiol.">
        <title>The Global Catalogue of Microorganisms (GCM) 10K type strain sequencing project: providing services to taxonomists for standard genome sequencing and annotation.</title>
        <authorList>
            <consortium name="The Broad Institute Genomics Platform"/>
            <consortium name="The Broad Institute Genome Sequencing Center for Infectious Disease"/>
            <person name="Wu L."/>
            <person name="Ma J."/>
        </authorList>
    </citation>
    <scope>NUCLEOTIDE SEQUENCE [LARGE SCALE GENOMIC DNA]</scope>
    <source>
        <strain evidence="6">JCM 18127</strain>
    </source>
</reference>
<dbReference type="EMBL" id="BAABIM010000004">
    <property type="protein sequence ID" value="GAA4696048.1"/>
    <property type="molecule type" value="Genomic_DNA"/>
</dbReference>
<evidence type="ECO:0000259" key="4">
    <source>
        <dbReference type="SMART" id="SM00331"/>
    </source>
</evidence>
<feature type="compositionally biased region" description="Basic and acidic residues" evidence="2">
    <location>
        <begin position="1"/>
        <end position="18"/>
    </location>
</feature>
<evidence type="ECO:0000256" key="1">
    <source>
        <dbReference type="ARBA" id="ARBA00022801"/>
    </source>
</evidence>
<keyword evidence="6" id="KW-1185">Reference proteome</keyword>
<dbReference type="Proteomes" id="UP001500621">
    <property type="component" value="Unassembled WGS sequence"/>
</dbReference>
<evidence type="ECO:0000256" key="2">
    <source>
        <dbReference type="SAM" id="MobiDB-lite"/>
    </source>
</evidence>
<evidence type="ECO:0000313" key="6">
    <source>
        <dbReference type="Proteomes" id="UP001500621"/>
    </source>
</evidence>
<feature type="region of interest" description="Disordered" evidence="2">
    <location>
        <begin position="1"/>
        <end position="49"/>
    </location>
</feature>
<protein>
    <submittedName>
        <fullName evidence="5">PP2C family protein-serine/threonine phosphatase</fullName>
    </submittedName>
</protein>
<dbReference type="Pfam" id="PF07228">
    <property type="entry name" value="SpoIIE"/>
    <property type="match status" value="1"/>
</dbReference>
<feature type="compositionally biased region" description="Low complexity" evidence="2">
    <location>
        <begin position="22"/>
        <end position="33"/>
    </location>
</feature>
<feature type="domain" description="PPM-type phosphatase" evidence="4">
    <location>
        <begin position="184"/>
        <end position="392"/>
    </location>
</feature>
<comment type="caution">
    <text evidence="5">The sequence shown here is derived from an EMBL/GenBank/DDBJ whole genome shotgun (WGS) entry which is preliminary data.</text>
</comment>
<feature type="transmembrane region" description="Helical" evidence="3">
    <location>
        <begin position="91"/>
        <end position="116"/>
    </location>
</feature>
<feature type="transmembrane region" description="Helical" evidence="3">
    <location>
        <begin position="128"/>
        <end position="147"/>
    </location>
</feature>
<dbReference type="InterPro" id="IPR036457">
    <property type="entry name" value="PPM-type-like_dom_sf"/>
</dbReference>